<comment type="caution">
    <text evidence="1">The sequence shown here is derived from an EMBL/GenBank/DDBJ whole genome shotgun (WGS) entry which is preliminary data.</text>
</comment>
<evidence type="ECO:0000313" key="1">
    <source>
        <dbReference type="EMBL" id="OGD94158.1"/>
    </source>
</evidence>
<sequence length="88" mass="10640">MNPDEYINKILQTKDFNEKIKLRIEFKEKYPEEFEKYMKELPNQKQRPPLCYACKHFVKGGDCELNLWPIGNVFKDVVNYTCQSFEKK</sequence>
<proteinExistence type="predicted"/>
<reference evidence="1 2" key="1">
    <citation type="journal article" date="2016" name="Nat. Commun.">
        <title>Thousands of microbial genomes shed light on interconnected biogeochemical processes in an aquifer system.</title>
        <authorList>
            <person name="Anantharaman K."/>
            <person name="Brown C.T."/>
            <person name="Hug L.A."/>
            <person name="Sharon I."/>
            <person name="Castelle C.J."/>
            <person name="Probst A.J."/>
            <person name="Thomas B.C."/>
            <person name="Singh A."/>
            <person name="Wilkins M.J."/>
            <person name="Karaoz U."/>
            <person name="Brodie E.L."/>
            <person name="Williams K.H."/>
            <person name="Hubbard S.S."/>
            <person name="Banfield J.F."/>
        </authorList>
    </citation>
    <scope>NUCLEOTIDE SEQUENCE [LARGE SCALE GENOMIC DNA]</scope>
</reference>
<evidence type="ECO:0000313" key="2">
    <source>
        <dbReference type="Proteomes" id="UP000178336"/>
    </source>
</evidence>
<dbReference type="Proteomes" id="UP000178336">
    <property type="component" value="Unassembled WGS sequence"/>
</dbReference>
<accession>A0A1F5GQM7</accession>
<organism evidence="1 2">
    <name type="scientific">Candidatus Curtissbacteria bacterium RIFCSPLOWO2_01_FULL_37_9</name>
    <dbReference type="NCBI Taxonomy" id="1797724"/>
    <lineage>
        <taxon>Bacteria</taxon>
        <taxon>Candidatus Curtissiibacteriota</taxon>
    </lineage>
</organism>
<dbReference type="EMBL" id="MFBN01000052">
    <property type="protein sequence ID" value="OGD94158.1"/>
    <property type="molecule type" value="Genomic_DNA"/>
</dbReference>
<gene>
    <name evidence="1" type="ORF">A3A48_02765</name>
</gene>
<dbReference type="AlphaFoldDB" id="A0A1F5GQM7"/>
<protein>
    <submittedName>
        <fullName evidence="1">Uncharacterized protein</fullName>
    </submittedName>
</protein>
<name>A0A1F5GQM7_9BACT</name>